<keyword evidence="3" id="KW-1185">Reference proteome</keyword>
<dbReference type="InterPro" id="IPR016181">
    <property type="entry name" value="Acyl_CoA_acyltransferase"/>
</dbReference>
<dbReference type="SUPFAM" id="SSF55729">
    <property type="entry name" value="Acyl-CoA N-acyltransferases (Nat)"/>
    <property type="match status" value="1"/>
</dbReference>
<dbReference type="Gene3D" id="3.40.630.30">
    <property type="match status" value="1"/>
</dbReference>
<gene>
    <name evidence="2" type="ORF">SAMN04487965_3477</name>
</gene>
<dbReference type="RefSeq" id="WP_073277545.1">
    <property type="nucleotide sequence ID" value="NZ_FQVA01000008.1"/>
</dbReference>
<dbReference type="GO" id="GO:0016747">
    <property type="term" value="F:acyltransferase activity, transferring groups other than amino-acyl groups"/>
    <property type="evidence" value="ECO:0007669"/>
    <property type="project" value="InterPro"/>
</dbReference>
<dbReference type="EMBL" id="FQVA01000008">
    <property type="protein sequence ID" value="SHG19000.1"/>
    <property type="molecule type" value="Genomic_DNA"/>
</dbReference>
<dbReference type="AlphaFoldDB" id="A0A1M5HSU4"/>
<proteinExistence type="predicted"/>
<dbReference type="PROSITE" id="PS51186">
    <property type="entry name" value="GNAT"/>
    <property type="match status" value="1"/>
</dbReference>
<keyword evidence="2" id="KW-0808">Transferase</keyword>
<reference evidence="3" key="1">
    <citation type="submission" date="2016-11" db="EMBL/GenBank/DDBJ databases">
        <authorList>
            <person name="Varghese N."/>
            <person name="Submissions S."/>
        </authorList>
    </citation>
    <scope>NUCLEOTIDE SEQUENCE [LARGE SCALE GENOMIC DNA]</scope>
    <source>
        <strain evidence="3">CGMCC 1.7063</strain>
    </source>
</reference>
<dbReference type="OrthoDB" id="9801656at2"/>
<dbReference type="STRING" id="494016.SAMN04487965_3477"/>
<dbReference type="InterPro" id="IPR000182">
    <property type="entry name" value="GNAT_dom"/>
</dbReference>
<sequence length="176" mass="19649">MNQQINSAPPSTILETQRLWLREFTLDDIEDYYLLNANPEVVRFVGRKPLTSRDQALQLLQAGPLRDYRERGMGRLACIAKDSGRLIGFAGVKYVAEIDEVDIGYRFLPEYWGRGLASESATAVMAYGRTVLGLQRIVGIVDPANEGSASVLRKLGLQYERTIALSLSEADLHLYA</sequence>
<evidence type="ECO:0000259" key="1">
    <source>
        <dbReference type="PROSITE" id="PS51186"/>
    </source>
</evidence>
<dbReference type="Proteomes" id="UP000184170">
    <property type="component" value="Unassembled WGS sequence"/>
</dbReference>
<dbReference type="Pfam" id="PF13302">
    <property type="entry name" value="Acetyltransf_3"/>
    <property type="match status" value="1"/>
</dbReference>
<feature type="domain" description="N-acetyltransferase" evidence="1">
    <location>
        <begin position="19"/>
        <end position="176"/>
    </location>
</feature>
<dbReference type="PANTHER" id="PTHR43792:SF1">
    <property type="entry name" value="N-ACETYLTRANSFERASE DOMAIN-CONTAINING PROTEIN"/>
    <property type="match status" value="1"/>
</dbReference>
<dbReference type="InterPro" id="IPR051531">
    <property type="entry name" value="N-acetyltransferase"/>
</dbReference>
<protein>
    <submittedName>
        <fullName evidence="2">Protein N-acetyltransferase, RimJ/RimL family</fullName>
    </submittedName>
</protein>
<dbReference type="PANTHER" id="PTHR43792">
    <property type="entry name" value="GNAT FAMILY, PUTATIVE (AFU_ORTHOLOGUE AFUA_3G00765)-RELATED-RELATED"/>
    <property type="match status" value="1"/>
</dbReference>
<accession>A0A1M5HSU4</accession>
<evidence type="ECO:0000313" key="3">
    <source>
        <dbReference type="Proteomes" id="UP000184170"/>
    </source>
</evidence>
<name>A0A1M5HSU4_9GAMM</name>
<evidence type="ECO:0000313" key="2">
    <source>
        <dbReference type="EMBL" id="SHG19000.1"/>
    </source>
</evidence>
<organism evidence="2 3">
    <name type="scientific">Microbulbifer donghaiensis</name>
    <dbReference type="NCBI Taxonomy" id="494016"/>
    <lineage>
        <taxon>Bacteria</taxon>
        <taxon>Pseudomonadati</taxon>
        <taxon>Pseudomonadota</taxon>
        <taxon>Gammaproteobacteria</taxon>
        <taxon>Cellvibrionales</taxon>
        <taxon>Microbulbiferaceae</taxon>
        <taxon>Microbulbifer</taxon>
    </lineage>
</organism>